<dbReference type="InterPro" id="IPR003593">
    <property type="entry name" value="AAA+_ATPase"/>
</dbReference>
<keyword evidence="4 9" id="KW-0378">Hydrolase</keyword>
<comment type="function">
    <text evidence="9">Involved in targeting and insertion of nascent membrane proteins into the cytoplasmic membrane. Acts as a receptor for the complex formed by the signal recognition particle (SRP) and the ribosome-nascent chain (RNC).</text>
</comment>
<dbReference type="GO" id="GO:0051301">
    <property type="term" value="P:cell division"/>
    <property type="evidence" value="ECO:0007669"/>
    <property type="project" value="UniProtKB-KW"/>
</dbReference>
<feature type="binding site" evidence="9">
    <location>
        <begin position="389"/>
        <end position="393"/>
    </location>
    <ligand>
        <name>GTP</name>
        <dbReference type="ChEBI" id="CHEBI:37565"/>
    </ligand>
</feature>
<evidence type="ECO:0000313" key="12">
    <source>
        <dbReference type="EMBL" id="KKZ14564.1"/>
    </source>
</evidence>
<evidence type="ECO:0000313" key="13">
    <source>
        <dbReference type="Proteomes" id="UP000035037"/>
    </source>
</evidence>
<feature type="compositionally biased region" description="Low complexity" evidence="10">
    <location>
        <begin position="92"/>
        <end position="113"/>
    </location>
</feature>
<name>A0A0G8AZ03_9SYNE</name>
<dbReference type="InterPro" id="IPR004390">
    <property type="entry name" value="SR_rcpt_FtsY"/>
</dbReference>
<evidence type="ECO:0000256" key="8">
    <source>
        <dbReference type="ARBA" id="ARBA00048027"/>
    </source>
</evidence>
<evidence type="ECO:0000256" key="9">
    <source>
        <dbReference type="HAMAP-Rule" id="MF_00920"/>
    </source>
</evidence>
<feature type="region of interest" description="Disordered" evidence="10">
    <location>
        <begin position="1"/>
        <end position="72"/>
    </location>
</feature>
<reference evidence="12 13" key="2">
    <citation type="submission" date="2015-05" db="EMBL/GenBank/DDBJ databases">
        <title>Lifestyle Evolution in Cyanobacterial Symbionts of Sponges.</title>
        <authorList>
            <person name="Burgsdorf I."/>
            <person name="Slaby B.M."/>
            <person name="Handley K.M."/>
            <person name="Haber M."/>
            <person name="Blom J."/>
            <person name="Marshall C.W."/>
            <person name="Gilbert J.A."/>
            <person name="Hentschel U."/>
            <person name="Steindler L."/>
        </authorList>
    </citation>
    <scope>NUCLEOTIDE SEQUENCE [LARGE SCALE GENOMIC DNA]</scope>
    <source>
        <strain evidence="12">15L</strain>
    </source>
</reference>
<dbReference type="InterPro" id="IPR000897">
    <property type="entry name" value="SRP54_GTPase_dom"/>
</dbReference>
<evidence type="ECO:0000256" key="10">
    <source>
        <dbReference type="SAM" id="MobiDB-lite"/>
    </source>
</evidence>
<dbReference type="InterPro" id="IPR027417">
    <property type="entry name" value="P-loop_NTPase"/>
</dbReference>
<gene>
    <name evidence="9" type="primary">ftsY</name>
    <name evidence="12" type="ORF">TQ37_00800</name>
</gene>
<dbReference type="EMBL" id="JYFQ01000013">
    <property type="protein sequence ID" value="KKZ14564.1"/>
    <property type="molecule type" value="Genomic_DNA"/>
</dbReference>
<evidence type="ECO:0000259" key="11">
    <source>
        <dbReference type="PROSITE" id="PS00300"/>
    </source>
</evidence>
<dbReference type="Pfam" id="PF02881">
    <property type="entry name" value="SRP54_N"/>
    <property type="match status" value="1"/>
</dbReference>
<evidence type="ECO:0000256" key="4">
    <source>
        <dbReference type="ARBA" id="ARBA00022801"/>
    </source>
</evidence>
<dbReference type="SMART" id="SM00382">
    <property type="entry name" value="AAA"/>
    <property type="match status" value="1"/>
</dbReference>
<evidence type="ECO:0000256" key="7">
    <source>
        <dbReference type="ARBA" id="ARBA00023170"/>
    </source>
</evidence>
<dbReference type="PANTHER" id="PTHR43134:SF1">
    <property type="entry name" value="SIGNAL RECOGNITION PARTICLE RECEPTOR SUBUNIT ALPHA"/>
    <property type="match status" value="1"/>
</dbReference>
<proteinExistence type="inferred from homology"/>
<dbReference type="SMART" id="SM00963">
    <property type="entry name" value="SRP54_N"/>
    <property type="match status" value="1"/>
</dbReference>
<evidence type="ECO:0000256" key="1">
    <source>
        <dbReference type="ARBA" id="ARBA00022475"/>
    </source>
</evidence>
<dbReference type="SMART" id="SM00962">
    <property type="entry name" value="SRP54"/>
    <property type="match status" value="1"/>
</dbReference>
<comment type="subunit">
    <text evidence="9">Part of the signal recognition particle protein translocation system, which is composed of SRP and FtsY.</text>
</comment>
<dbReference type="PATRIC" id="fig|1608419.3.peg.368"/>
<dbReference type="HAMAP" id="MF_00920">
    <property type="entry name" value="FtsY"/>
    <property type="match status" value="1"/>
</dbReference>
<dbReference type="GO" id="GO:0005047">
    <property type="term" value="F:signal recognition particle binding"/>
    <property type="evidence" value="ECO:0007669"/>
    <property type="project" value="TreeGrafter"/>
</dbReference>
<dbReference type="InterPro" id="IPR013822">
    <property type="entry name" value="Signal_recog_particl_SRP54_hlx"/>
</dbReference>
<comment type="catalytic activity">
    <reaction evidence="8 9">
        <text>GTP + H2O = GDP + phosphate + H(+)</text>
        <dbReference type="Rhea" id="RHEA:19669"/>
        <dbReference type="ChEBI" id="CHEBI:15377"/>
        <dbReference type="ChEBI" id="CHEBI:15378"/>
        <dbReference type="ChEBI" id="CHEBI:37565"/>
        <dbReference type="ChEBI" id="CHEBI:43474"/>
        <dbReference type="ChEBI" id="CHEBI:58189"/>
        <dbReference type="EC" id="3.6.5.4"/>
    </reaction>
</comment>
<dbReference type="Pfam" id="PF00448">
    <property type="entry name" value="SRP54"/>
    <property type="match status" value="1"/>
</dbReference>
<comment type="similarity">
    <text evidence="9">Belongs to the GTP-binding SRP family. FtsY subfamily.</text>
</comment>
<dbReference type="InterPro" id="IPR036225">
    <property type="entry name" value="SRP/SRP_N"/>
</dbReference>
<feature type="binding site" evidence="9">
    <location>
        <begin position="306"/>
        <end position="313"/>
    </location>
    <ligand>
        <name>GTP</name>
        <dbReference type="ChEBI" id="CHEBI:37565"/>
    </ligand>
</feature>
<sequence length="504" mass="53518">MVFDWFRRRRVNKPAEENPPSPEDKSPEVSPADPVAEQPPVSATPVEPAGTTAAVERGTAPQPGAAAAAASQETLDWAKAAYMRLKAEQTAKAEAAATEPAATQPVTPAAAAPSSPPSSSPSEAGTGLLARAAAEREQRQKVLDAQAVGAESPHKVDGEEAPDPDLGNFDEEFTWSAEVLAAQGRKVEDVSLEEIHWLGRLRQGMEKTRRGLVTQLLNSLGDDPLTPEIVDDLEAVLLQADVGVEATDAVLDALRRRVNEEVVPPDEGLRLLKDQLRQQLERPIRATGCDLLAPQRERLNVWLLVGVNGVGKTTTLGKLANLAVRSGYSCMVAAADTFRAAAVEQVSIWAERSQVEVIANPSANADPAAVVFDAIGAAQARSVELLLVDTAGRLQTKHNLMEELAKIRTVVDRKAPTAVVESLLVLDASQGQNGLRQALAFAQAARLTGVVMTKLDGSAKGGVALAVASEANLPIRFIGAGEGLRDLRPFNGFEFVEALMARSR</sequence>
<dbReference type="GO" id="GO:0006614">
    <property type="term" value="P:SRP-dependent cotranslational protein targeting to membrane"/>
    <property type="evidence" value="ECO:0007669"/>
    <property type="project" value="InterPro"/>
</dbReference>
<dbReference type="NCBIfam" id="TIGR00064">
    <property type="entry name" value="ftsY"/>
    <property type="match status" value="1"/>
</dbReference>
<reference evidence="12 13" key="1">
    <citation type="submission" date="2015-02" db="EMBL/GenBank/DDBJ databases">
        <authorList>
            <person name="Slaby B."/>
            <person name="Hentschel U."/>
        </authorList>
    </citation>
    <scope>NUCLEOTIDE SEQUENCE [LARGE SCALE GENOMIC DNA]</scope>
    <source>
        <strain evidence="12">15L</strain>
    </source>
</reference>
<feature type="binding site" evidence="9">
    <location>
        <begin position="453"/>
        <end position="456"/>
    </location>
    <ligand>
        <name>GTP</name>
        <dbReference type="ChEBI" id="CHEBI:37565"/>
    </ligand>
</feature>
<evidence type="ECO:0000256" key="2">
    <source>
        <dbReference type="ARBA" id="ARBA00022490"/>
    </source>
</evidence>
<dbReference type="Gene3D" id="3.40.50.300">
    <property type="entry name" value="P-loop containing nucleotide triphosphate hydrolases"/>
    <property type="match status" value="1"/>
</dbReference>
<dbReference type="AlphaFoldDB" id="A0A0G8AZ03"/>
<feature type="region of interest" description="Disordered" evidence="10">
    <location>
        <begin position="88"/>
        <end position="162"/>
    </location>
</feature>
<keyword evidence="7 9" id="KW-0675">Receptor</keyword>
<dbReference type="FunFam" id="3.40.50.300:FF:000053">
    <property type="entry name" value="Signal recognition particle receptor FtsY"/>
    <property type="match status" value="1"/>
</dbReference>
<keyword evidence="12" id="KW-0131">Cell cycle</keyword>
<dbReference type="GO" id="GO:0005525">
    <property type="term" value="F:GTP binding"/>
    <property type="evidence" value="ECO:0007669"/>
    <property type="project" value="UniProtKB-UniRule"/>
</dbReference>
<dbReference type="GO" id="GO:0005737">
    <property type="term" value="C:cytoplasm"/>
    <property type="evidence" value="ECO:0007669"/>
    <property type="project" value="UniProtKB-SubCell"/>
</dbReference>
<evidence type="ECO:0000256" key="6">
    <source>
        <dbReference type="ARBA" id="ARBA00023136"/>
    </source>
</evidence>
<dbReference type="InterPro" id="IPR042101">
    <property type="entry name" value="SRP54_N_sf"/>
</dbReference>
<dbReference type="GO" id="GO:0005886">
    <property type="term" value="C:plasma membrane"/>
    <property type="evidence" value="ECO:0007669"/>
    <property type="project" value="UniProtKB-SubCell"/>
</dbReference>
<keyword evidence="6 9" id="KW-0472">Membrane</keyword>
<protein>
    <recommendedName>
        <fullName evidence="9">Signal recognition particle receptor FtsY</fullName>
        <shortName evidence="9">SRP receptor</shortName>
        <ecNumber evidence="9">3.6.5.4</ecNumber>
    </recommendedName>
</protein>
<keyword evidence="3 9" id="KW-0547">Nucleotide-binding</keyword>
<dbReference type="PANTHER" id="PTHR43134">
    <property type="entry name" value="SIGNAL RECOGNITION PARTICLE RECEPTOR SUBUNIT ALPHA"/>
    <property type="match status" value="1"/>
</dbReference>
<comment type="subcellular location">
    <subcellularLocation>
        <location evidence="9">Cell membrane</location>
        <topology evidence="9">Peripheral membrane protein</topology>
        <orientation evidence="9">Cytoplasmic side</orientation>
    </subcellularLocation>
    <subcellularLocation>
        <location evidence="9">Cytoplasm</location>
    </subcellularLocation>
</comment>
<feature type="compositionally biased region" description="Basic and acidic residues" evidence="10">
    <location>
        <begin position="133"/>
        <end position="142"/>
    </location>
</feature>
<dbReference type="GO" id="GO:0003924">
    <property type="term" value="F:GTPase activity"/>
    <property type="evidence" value="ECO:0007669"/>
    <property type="project" value="UniProtKB-UniRule"/>
</dbReference>
<evidence type="ECO:0000256" key="3">
    <source>
        <dbReference type="ARBA" id="ARBA00022741"/>
    </source>
</evidence>
<dbReference type="PROSITE" id="PS00300">
    <property type="entry name" value="SRP54"/>
    <property type="match status" value="1"/>
</dbReference>
<comment type="caution">
    <text evidence="12">The sequence shown here is derived from an EMBL/GenBank/DDBJ whole genome shotgun (WGS) entry which is preliminary data.</text>
</comment>
<dbReference type="STRING" id="431041.FLM9_560"/>
<dbReference type="SUPFAM" id="SSF47364">
    <property type="entry name" value="Domain of the SRP/SRP receptor G-proteins"/>
    <property type="match status" value="1"/>
</dbReference>
<keyword evidence="2 9" id="KW-0963">Cytoplasm</keyword>
<evidence type="ECO:0000256" key="5">
    <source>
        <dbReference type="ARBA" id="ARBA00023134"/>
    </source>
</evidence>
<keyword evidence="12" id="KW-0132">Cell division</keyword>
<dbReference type="Proteomes" id="UP000035037">
    <property type="component" value="Unassembled WGS sequence"/>
</dbReference>
<organism evidence="12 13">
    <name type="scientific">Candidatus Synechococcus spongiarum 15L</name>
    <dbReference type="NCBI Taxonomy" id="1608419"/>
    <lineage>
        <taxon>Bacteria</taxon>
        <taxon>Bacillati</taxon>
        <taxon>Cyanobacteriota</taxon>
        <taxon>Cyanophyceae</taxon>
        <taxon>Synechococcales</taxon>
        <taxon>Synechococcaceae</taxon>
        <taxon>Synechococcus</taxon>
    </lineage>
</organism>
<keyword evidence="5 9" id="KW-0342">GTP-binding</keyword>
<dbReference type="SUPFAM" id="SSF52540">
    <property type="entry name" value="P-loop containing nucleoside triphosphate hydrolases"/>
    <property type="match status" value="1"/>
</dbReference>
<keyword evidence="1 9" id="KW-1003">Cell membrane</keyword>
<feature type="domain" description="SRP54-type proteins GTP-binding" evidence="11">
    <location>
        <begin position="474"/>
        <end position="487"/>
    </location>
</feature>
<accession>A0A0G8AZ03</accession>
<dbReference type="EC" id="3.6.5.4" evidence="9"/>
<dbReference type="Gene3D" id="1.20.120.140">
    <property type="entry name" value="Signal recognition particle SRP54, nucleotide-binding domain"/>
    <property type="match status" value="1"/>
</dbReference>